<organism evidence="3">
    <name type="scientific">Pectinophora gossypiella</name>
    <name type="common">Cotton pink bollworm</name>
    <name type="synonym">Depressaria gossypiella</name>
    <dbReference type="NCBI Taxonomy" id="13191"/>
    <lineage>
        <taxon>Eukaryota</taxon>
        <taxon>Metazoa</taxon>
        <taxon>Ecdysozoa</taxon>
        <taxon>Arthropoda</taxon>
        <taxon>Hexapoda</taxon>
        <taxon>Insecta</taxon>
        <taxon>Pterygota</taxon>
        <taxon>Neoptera</taxon>
        <taxon>Endopterygota</taxon>
        <taxon>Lepidoptera</taxon>
        <taxon>Glossata</taxon>
        <taxon>Ditrysia</taxon>
        <taxon>Gelechioidea</taxon>
        <taxon>Gelechiidae</taxon>
        <taxon>Apatetrinae</taxon>
        <taxon>Pectinophora</taxon>
    </lineage>
</organism>
<feature type="non-terminal residue" evidence="3">
    <location>
        <position position="224"/>
    </location>
</feature>
<sequence>GLLKENIAFHTFTRRDEKLPKSVIKGLPRFAIESIPEELNTLGFPGATVNEMKTLRPSECPPVLVQLPSGTDMGKFKLLKYLSNCSVRVERFKPSRKPGTQCFRCQGFGHASRNCNRPPRCVKCALSHPTWECTKKDKDTPAKCCNCNQDHPANYMQCNERLKYIDRIESRREKLRKTASRELTRTNTDDTTKTWAQIANSNTQVLPEVPKASSLKWPAQLPKT</sequence>
<dbReference type="PANTHER" id="PTHR33273">
    <property type="entry name" value="DOMAIN-CONTAINING PROTEIN, PUTATIVE-RELATED"/>
    <property type="match status" value="1"/>
</dbReference>
<protein>
    <recommendedName>
        <fullName evidence="2">CCHC-type domain-containing protein</fullName>
    </recommendedName>
</protein>
<name>A0A1E1WIL7_PECGO</name>
<evidence type="ECO:0000313" key="3">
    <source>
        <dbReference type="EMBL" id="JAT86711.1"/>
    </source>
</evidence>
<keyword evidence="1" id="KW-0862">Zinc</keyword>
<feature type="domain" description="CCHC-type" evidence="2">
    <location>
        <begin position="102"/>
        <end position="115"/>
    </location>
</feature>
<dbReference type="PROSITE" id="PS50158">
    <property type="entry name" value="ZF_CCHC"/>
    <property type="match status" value="1"/>
</dbReference>
<dbReference type="GO" id="GO:0008270">
    <property type="term" value="F:zinc ion binding"/>
    <property type="evidence" value="ECO:0007669"/>
    <property type="project" value="UniProtKB-KW"/>
</dbReference>
<dbReference type="GO" id="GO:0003676">
    <property type="term" value="F:nucleic acid binding"/>
    <property type="evidence" value="ECO:0007669"/>
    <property type="project" value="InterPro"/>
</dbReference>
<evidence type="ECO:0000259" key="2">
    <source>
        <dbReference type="PROSITE" id="PS50158"/>
    </source>
</evidence>
<feature type="non-terminal residue" evidence="3">
    <location>
        <position position="1"/>
    </location>
</feature>
<dbReference type="InterPro" id="IPR036875">
    <property type="entry name" value="Znf_CCHC_sf"/>
</dbReference>
<dbReference type="InterPro" id="IPR001878">
    <property type="entry name" value="Znf_CCHC"/>
</dbReference>
<dbReference type="EMBL" id="GDQN01004343">
    <property type="protein sequence ID" value="JAT86711.1"/>
    <property type="molecule type" value="Transcribed_RNA"/>
</dbReference>
<keyword evidence="1" id="KW-0479">Metal-binding</keyword>
<proteinExistence type="predicted"/>
<evidence type="ECO:0000256" key="1">
    <source>
        <dbReference type="PROSITE-ProRule" id="PRU00047"/>
    </source>
</evidence>
<dbReference type="OrthoDB" id="8123886at2759"/>
<reference evidence="3" key="1">
    <citation type="submission" date="2015-09" db="EMBL/GenBank/DDBJ databases">
        <title>De novo assembly of Pectinophora gossypiella (Pink Bollworm) gut transcriptome.</title>
        <authorList>
            <person name="Tassone E.E."/>
        </authorList>
    </citation>
    <scope>NUCLEOTIDE SEQUENCE</scope>
</reference>
<dbReference type="AlphaFoldDB" id="A0A1E1WIL7"/>
<accession>A0A1E1WIL7</accession>
<dbReference type="SUPFAM" id="SSF57756">
    <property type="entry name" value="Retrovirus zinc finger-like domains"/>
    <property type="match status" value="1"/>
</dbReference>
<keyword evidence="1" id="KW-0863">Zinc-finger</keyword>
<dbReference type="PANTHER" id="PTHR33273:SF2">
    <property type="entry name" value="ENDONUCLEASE_EXONUCLEASE_PHOSPHATASE DOMAIN-CONTAINING PROTEIN"/>
    <property type="match status" value="1"/>
</dbReference>
<gene>
    <name evidence="3" type="ORF">g.3384</name>
</gene>